<reference evidence="2 3" key="1">
    <citation type="submission" date="2021-11" db="EMBL/GenBank/DDBJ databases">
        <title>Seasonal and diel survey of microbial diversity of the Tyrrhenian coast.</title>
        <authorList>
            <person name="Gattoni G."/>
            <person name="Corral P."/>
        </authorList>
    </citation>
    <scope>NUCLEOTIDE SEQUENCE [LARGE SCALE GENOMIC DNA]</scope>
    <source>
        <strain evidence="2 3">Mr9</strain>
    </source>
</reference>
<sequence>MRLLVFLLLMLPGLSFAQEATAVTASVLDTLTPLKADQFIGIDPYNNIYYLKGRALFKAGMNQSIQFSDLRLGEISTVDILNPLKITVFYAETQTAVILDNTLNEITRVTFSELENFRNISHALTARDGQLWIFNTDLQRLELFDYRKKRILSDFLPQPDNALDLASDFNTCWVLTANWLYQYNAYGSLISKQAIADFDSIALYDEQLFVLQNGELFAKAKTQNSLYPVKNIPESGFQFYYKGGILYLYRSAFISYYNLNLPK</sequence>
<evidence type="ECO:0000313" key="3">
    <source>
        <dbReference type="Proteomes" id="UP001197770"/>
    </source>
</evidence>
<keyword evidence="3" id="KW-1185">Reference proteome</keyword>
<evidence type="ECO:0008006" key="4">
    <source>
        <dbReference type="Google" id="ProtNLM"/>
    </source>
</evidence>
<organism evidence="2 3">
    <name type="scientific">Leeuwenhoekiella parthenopeia</name>
    <dbReference type="NCBI Taxonomy" id="2890320"/>
    <lineage>
        <taxon>Bacteria</taxon>
        <taxon>Pseudomonadati</taxon>
        <taxon>Bacteroidota</taxon>
        <taxon>Flavobacteriia</taxon>
        <taxon>Flavobacteriales</taxon>
        <taxon>Flavobacteriaceae</taxon>
        <taxon>Leeuwenhoekiella</taxon>
    </lineage>
</organism>
<dbReference type="EMBL" id="JAJGMW010000004">
    <property type="protein sequence ID" value="MCC4211938.1"/>
    <property type="molecule type" value="Genomic_DNA"/>
</dbReference>
<name>A0ABS8GQE6_9FLAO</name>
<dbReference type="RefSeq" id="WP_228229040.1">
    <property type="nucleotide sequence ID" value="NZ_JAJGMW010000004.1"/>
</dbReference>
<accession>A0ABS8GQE6</accession>
<dbReference type="Proteomes" id="UP001197770">
    <property type="component" value="Unassembled WGS sequence"/>
</dbReference>
<comment type="caution">
    <text evidence="2">The sequence shown here is derived from an EMBL/GenBank/DDBJ whole genome shotgun (WGS) entry which is preliminary data.</text>
</comment>
<keyword evidence="1" id="KW-0732">Signal</keyword>
<proteinExistence type="predicted"/>
<evidence type="ECO:0000256" key="1">
    <source>
        <dbReference type="SAM" id="SignalP"/>
    </source>
</evidence>
<protein>
    <recommendedName>
        <fullName evidence="4">Glutamine cyclotransferase</fullName>
    </recommendedName>
</protein>
<feature type="chain" id="PRO_5045051671" description="Glutamine cyclotransferase" evidence="1">
    <location>
        <begin position="18"/>
        <end position="263"/>
    </location>
</feature>
<evidence type="ECO:0000313" key="2">
    <source>
        <dbReference type="EMBL" id="MCC4211938.1"/>
    </source>
</evidence>
<feature type="signal peptide" evidence="1">
    <location>
        <begin position="1"/>
        <end position="17"/>
    </location>
</feature>
<gene>
    <name evidence="2" type="ORF">LLW17_04330</name>
</gene>